<evidence type="ECO:0000256" key="8">
    <source>
        <dbReference type="ARBA" id="ARBA00047838"/>
    </source>
</evidence>
<dbReference type="HAMAP" id="MF_00278">
    <property type="entry name" value="HisH"/>
    <property type="match status" value="1"/>
</dbReference>
<dbReference type="GO" id="GO:0016829">
    <property type="term" value="F:lyase activity"/>
    <property type="evidence" value="ECO:0007669"/>
    <property type="project" value="UniProtKB-KW"/>
</dbReference>
<proteinExistence type="inferred from homology"/>
<keyword evidence="6 10" id="KW-0368">Histidine biosynthesis</keyword>
<dbReference type="PANTHER" id="PTHR42701">
    <property type="entry name" value="IMIDAZOLE GLYCEROL PHOSPHATE SYNTHASE SUBUNIT HISH"/>
    <property type="match status" value="1"/>
</dbReference>
<evidence type="ECO:0000256" key="2">
    <source>
        <dbReference type="ARBA" id="ARBA00011152"/>
    </source>
</evidence>
<keyword evidence="3 10" id="KW-0028">Amino-acid biosynthesis</keyword>
<dbReference type="InterPro" id="IPR029062">
    <property type="entry name" value="Class_I_gatase-like"/>
</dbReference>
<comment type="pathway">
    <text evidence="1 10">Amino-acid biosynthesis; L-histidine biosynthesis; L-histidine from 5-phospho-alpha-D-ribose 1-diphosphate: step 5/9.</text>
</comment>
<dbReference type="EC" id="4.3.2.10" evidence="10"/>
<evidence type="ECO:0000259" key="11">
    <source>
        <dbReference type="Pfam" id="PF00117"/>
    </source>
</evidence>
<comment type="subcellular location">
    <subcellularLocation>
        <location evidence="10">Cytoplasm</location>
    </subcellularLocation>
</comment>
<evidence type="ECO:0000256" key="9">
    <source>
        <dbReference type="ARBA" id="ARBA00049534"/>
    </source>
</evidence>
<dbReference type="RefSeq" id="WP_324715639.1">
    <property type="nucleotide sequence ID" value="NZ_CP141615.1"/>
</dbReference>
<comment type="subunit">
    <text evidence="2 10">Heterodimer of HisH and HisF.</text>
</comment>
<evidence type="ECO:0000256" key="7">
    <source>
        <dbReference type="ARBA" id="ARBA00023239"/>
    </source>
</evidence>
<feature type="active site" evidence="10">
    <location>
        <position position="210"/>
    </location>
</feature>
<feature type="active site" evidence="10">
    <location>
        <position position="212"/>
    </location>
</feature>
<evidence type="ECO:0000256" key="10">
    <source>
        <dbReference type="HAMAP-Rule" id="MF_00278"/>
    </source>
</evidence>
<dbReference type="Pfam" id="PF00117">
    <property type="entry name" value="GATase"/>
    <property type="match status" value="1"/>
</dbReference>
<evidence type="ECO:0000256" key="5">
    <source>
        <dbReference type="ARBA" id="ARBA00022962"/>
    </source>
</evidence>
<dbReference type="SUPFAM" id="SSF52317">
    <property type="entry name" value="Class I glutamine amidotransferase-like"/>
    <property type="match status" value="1"/>
</dbReference>
<gene>
    <name evidence="10 12" type="primary">hisH</name>
    <name evidence="12" type="ORF">U7230_09685</name>
</gene>
<reference evidence="12 13" key="1">
    <citation type="journal article" date="2024" name="Front. Microbiol.">
        <title>Novel thermophilic genera Geochorda gen. nov. and Carboxydochorda gen. nov. from the deep terrestrial subsurface reveal the ecophysiological diversity in the class Limnochordia.</title>
        <authorList>
            <person name="Karnachuk O.V."/>
            <person name="Lukina A.P."/>
            <person name="Avakyan M.R."/>
            <person name="Kadnikov V.V."/>
            <person name="Begmatov S."/>
            <person name="Beletsky A.V."/>
            <person name="Vlasova K.G."/>
            <person name="Novikov A.A."/>
            <person name="Shcherbakova V.A."/>
            <person name="Mardanov A.V."/>
            <person name="Ravin N.V."/>
        </authorList>
    </citation>
    <scope>NUCLEOTIDE SEQUENCE [LARGE SCALE GENOMIC DNA]</scope>
    <source>
        <strain evidence="12 13">L945</strain>
    </source>
</reference>
<dbReference type="EC" id="3.5.1.2" evidence="10"/>
<dbReference type="Gene3D" id="3.40.50.880">
    <property type="match status" value="1"/>
</dbReference>
<comment type="catalytic activity">
    <reaction evidence="9 10">
        <text>L-glutamine + H2O = L-glutamate + NH4(+)</text>
        <dbReference type="Rhea" id="RHEA:15889"/>
        <dbReference type="ChEBI" id="CHEBI:15377"/>
        <dbReference type="ChEBI" id="CHEBI:28938"/>
        <dbReference type="ChEBI" id="CHEBI:29985"/>
        <dbReference type="ChEBI" id="CHEBI:58359"/>
        <dbReference type="EC" id="3.5.1.2"/>
    </reaction>
</comment>
<dbReference type="PANTHER" id="PTHR42701:SF1">
    <property type="entry name" value="IMIDAZOLE GLYCEROL PHOSPHATE SYNTHASE SUBUNIT HISH"/>
    <property type="match status" value="1"/>
</dbReference>
<evidence type="ECO:0000256" key="4">
    <source>
        <dbReference type="ARBA" id="ARBA00022801"/>
    </source>
</evidence>
<dbReference type="InterPro" id="IPR017926">
    <property type="entry name" value="GATASE"/>
</dbReference>
<sequence>MNELRPDRAVAPLDVPGRIGLVDYGMGNLASVERALVAVARRAEVVRVTAAAALDEVQAVVLPGVGAFEAAMRSLRELGLDRGLRAYLDAGRPLLGICLGYQILFEAGEESAREAGGARDWVPGLGYFPGVVRRFPPGVTVPHMGWNRLELTGTACPLFRPGDAPPYVYFAHSYYPAPQQAGVVTAWCRVGAVRFAAAAWRGRAGGVQFHPEKSGATGLSLLRRFVGWALGAGAEGDEARGATVA</sequence>
<keyword evidence="7 10" id="KW-0456">Lyase</keyword>
<evidence type="ECO:0000313" key="13">
    <source>
        <dbReference type="Proteomes" id="UP001332192"/>
    </source>
</evidence>
<dbReference type="PIRSF" id="PIRSF000495">
    <property type="entry name" value="Amidotransf_hisH"/>
    <property type="match status" value="1"/>
</dbReference>
<evidence type="ECO:0000256" key="3">
    <source>
        <dbReference type="ARBA" id="ARBA00022605"/>
    </source>
</evidence>
<comment type="function">
    <text evidence="10">IGPS catalyzes the conversion of PRFAR and glutamine to IGP, AICAR and glutamate. The HisH subunit catalyzes the hydrolysis of glutamine to glutamate and ammonia as part of the synthesis of IGP and AICAR. The resulting ammonia molecule is channeled to the active site of HisF.</text>
</comment>
<keyword evidence="13" id="KW-1185">Reference proteome</keyword>
<protein>
    <recommendedName>
        <fullName evidence="10">Imidazole glycerol phosphate synthase subunit HisH</fullName>
        <ecNumber evidence="10">4.3.2.10</ecNumber>
    </recommendedName>
    <alternativeName>
        <fullName evidence="10">IGP synthase glutaminase subunit</fullName>
        <ecNumber evidence="10">3.5.1.2</ecNumber>
    </alternativeName>
    <alternativeName>
        <fullName evidence="10">IGP synthase subunit HisH</fullName>
    </alternativeName>
    <alternativeName>
        <fullName evidence="10">ImGP synthase subunit HisH</fullName>
        <shortName evidence="10">IGPS subunit HisH</shortName>
    </alternativeName>
</protein>
<evidence type="ECO:0000256" key="6">
    <source>
        <dbReference type="ARBA" id="ARBA00023102"/>
    </source>
</evidence>
<keyword evidence="10" id="KW-0963">Cytoplasm</keyword>
<keyword evidence="5 10" id="KW-0315">Glutamine amidotransferase</keyword>
<keyword evidence="4 10" id="KW-0378">Hydrolase</keyword>
<dbReference type="PROSITE" id="PS51273">
    <property type="entry name" value="GATASE_TYPE_1"/>
    <property type="match status" value="1"/>
</dbReference>
<accession>A0ABZ1BU62</accession>
<organism evidence="12 13">
    <name type="scientific">Carboxydichorda subterranea</name>
    <dbReference type="NCBI Taxonomy" id="3109565"/>
    <lineage>
        <taxon>Bacteria</taxon>
        <taxon>Bacillati</taxon>
        <taxon>Bacillota</taxon>
        <taxon>Limnochordia</taxon>
        <taxon>Limnochordales</taxon>
        <taxon>Geochordaceae</taxon>
        <taxon>Carboxydichorda</taxon>
    </lineage>
</organism>
<evidence type="ECO:0000313" key="12">
    <source>
        <dbReference type="EMBL" id="WRP16367.1"/>
    </source>
</evidence>
<feature type="domain" description="Glutamine amidotransferase" evidence="11">
    <location>
        <begin position="21"/>
        <end position="225"/>
    </location>
</feature>
<comment type="catalytic activity">
    <reaction evidence="8 10">
        <text>5-[(5-phospho-1-deoxy-D-ribulos-1-ylimino)methylamino]-1-(5-phospho-beta-D-ribosyl)imidazole-4-carboxamide + L-glutamine = D-erythro-1-(imidazol-4-yl)glycerol 3-phosphate + 5-amino-1-(5-phospho-beta-D-ribosyl)imidazole-4-carboxamide + L-glutamate + H(+)</text>
        <dbReference type="Rhea" id="RHEA:24793"/>
        <dbReference type="ChEBI" id="CHEBI:15378"/>
        <dbReference type="ChEBI" id="CHEBI:29985"/>
        <dbReference type="ChEBI" id="CHEBI:58278"/>
        <dbReference type="ChEBI" id="CHEBI:58359"/>
        <dbReference type="ChEBI" id="CHEBI:58475"/>
        <dbReference type="ChEBI" id="CHEBI:58525"/>
        <dbReference type="EC" id="4.3.2.10"/>
    </reaction>
</comment>
<dbReference type="EMBL" id="CP141615">
    <property type="protein sequence ID" value="WRP16367.1"/>
    <property type="molecule type" value="Genomic_DNA"/>
</dbReference>
<name>A0ABZ1BU62_9FIRM</name>
<evidence type="ECO:0000256" key="1">
    <source>
        <dbReference type="ARBA" id="ARBA00005091"/>
    </source>
</evidence>
<dbReference type="Proteomes" id="UP001332192">
    <property type="component" value="Chromosome"/>
</dbReference>
<dbReference type="CDD" id="cd01748">
    <property type="entry name" value="GATase1_IGP_Synthase"/>
    <property type="match status" value="1"/>
</dbReference>
<feature type="active site" description="Nucleophile" evidence="10">
    <location>
        <position position="98"/>
    </location>
</feature>
<dbReference type="NCBIfam" id="TIGR01855">
    <property type="entry name" value="IMP_synth_hisH"/>
    <property type="match status" value="1"/>
</dbReference>
<dbReference type="InterPro" id="IPR010139">
    <property type="entry name" value="Imidazole-glycPsynth_HisH"/>
</dbReference>